<dbReference type="PANTHER" id="PTHR21342">
    <property type="entry name" value="PHOSPHOPANTETHEINE ADENYLYLTRANSFERASE"/>
    <property type="match status" value="1"/>
</dbReference>
<reference evidence="11 12" key="1">
    <citation type="submission" date="2018-08" db="EMBL/GenBank/DDBJ databases">
        <title>Meiothermus luteus KCTC 52599 genome sequencing project.</title>
        <authorList>
            <person name="Da Costa M.S."/>
            <person name="Albuquerque L."/>
            <person name="Raposo P."/>
            <person name="Froufe H.J.C."/>
            <person name="Barroso C.S."/>
            <person name="Egas C."/>
        </authorList>
    </citation>
    <scope>NUCLEOTIDE SEQUENCE [LARGE SCALE GENOMIC DNA]</scope>
    <source>
        <strain evidence="11 12">KCTC 52599</strain>
    </source>
</reference>
<comment type="function">
    <text evidence="9">Reversibly transfers an adenylyl group from ATP to 4'-phosphopantetheine, yielding dephospho-CoA (dPCoA) and pyrophosphate.</text>
</comment>
<feature type="binding site" evidence="9">
    <location>
        <position position="16"/>
    </location>
    <ligand>
        <name>ATP</name>
        <dbReference type="ChEBI" id="CHEBI:30616"/>
    </ligand>
</feature>
<dbReference type="AlphaFoldDB" id="A0A399EH44"/>
<dbReference type="NCBIfam" id="TIGR00125">
    <property type="entry name" value="cyt_tran_rel"/>
    <property type="match status" value="1"/>
</dbReference>
<dbReference type="Proteomes" id="UP000265800">
    <property type="component" value="Unassembled WGS sequence"/>
</dbReference>
<evidence type="ECO:0000256" key="5">
    <source>
        <dbReference type="ARBA" id="ARBA00022840"/>
    </source>
</evidence>
<dbReference type="GO" id="GO:0005524">
    <property type="term" value="F:ATP binding"/>
    <property type="evidence" value="ECO:0007669"/>
    <property type="project" value="UniProtKB-KW"/>
</dbReference>
<feature type="site" description="Transition state stabilizer" evidence="9">
    <location>
        <position position="16"/>
    </location>
</feature>
<dbReference type="GO" id="GO:0004595">
    <property type="term" value="F:pantetheine-phosphate adenylyltransferase activity"/>
    <property type="evidence" value="ECO:0007669"/>
    <property type="project" value="UniProtKB-UniRule"/>
</dbReference>
<feature type="binding site" evidence="9">
    <location>
        <position position="76"/>
    </location>
    <ligand>
        <name>substrate</name>
    </ligand>
</feature>
<feature type="binding site" evidence="9">
    <location>
        <begin position="126"/>
        <end position="132"/>
    </location>
    <ligand>
        <name>ATP</name>
        <dbReference type="ChEBI" id="CHEBI:30616"/>
    </ligand>
</feature>
<keyword evidence="3 9" id="KW-0548">Nucleotidyltransferase</keyword>
<evidence type="ECO:0000256" key="2">
    <source>
        <dbReference type="ARBA" id="ARBA00022679"/>
    </source>
</evidence>
<comment type="pathway">
    <text evidence="9">Cofactor biosynthesis; coenzyme A biosynthesis; CoA from (R)-pantothenate: step 4/5.</text>
</comment>
<dbReference type="InterPro" id="IPR001980">
    <property type="entry name" value="PPAT"/>
</dbReference>
<protein>
    <recommendedName>
        <fullName evidence="9">Phosphopantetheine adenylyltransferase</fullName>
        <ecNumber evidence="9">2.7.7.3</ecNumber>
    </recommendedName>
    <alternativeName>
        <fullName evidence="9">Dephospho-CoA pyrophosphorylase</fullName>
    </alternativeName>
    <alternativeName>
        <fullName evidence="9">Pantetheine-phosphate adenylyltransferase</fullName>
        <shortName evidence="9">PPAT</shortName>
    </alternativeName>
</protein>
<feature type="binding site" evidence="9">
    <location>
        <position position="90"/>
    </location>
    <ligand>
        <name>substrate</name>
    </ligand>
</feature>
<proteinExistence type="inferred from homology"/>
<dbReference type="InterPro" id="IPR004821">
    <property type="entry name" value="Cyt_trans-like"/>
</dbReference>
<dbReference type="RefSeq" id="WP_119361236.1">
    <property type="nucleotide sequence ID" value="NZ_QWKZ01000151.1"/>
</dbReference>
<dbReference type="Pfam" id="PF01467">
    <property type="entry name" value="CTP_transf_like"/>
    <property type="match status" value="1"/>
</dbReference>
<comment type="subunit">
    <text evidence="9">Homohexamer.</text>
</comment>
<dbReference type="EMBL" id="QWKZ01000151">
    <property type="protein sequence ID" value="RIH81582.1"/>
    <property type="molecule type" value="Genomic_DNA"/>
</dbReference>
<evidence type="ECO:0000256" key="8">
    <source>
        <dbReference type="ARBA" id="ARBA00029346"/>
    </source>
</evidence>
<feature type="binding site" evidence="9">
    <location>
        <begin position="91"/>
        <end position="93"/>
    </location>
    <ligand>
        <name>ATP</name>
        <dbReference type="ChEBI" id="CHEBI:30616"/>
    </ligand>
</feature>
<name>A0A399EH44_9DEIN</name>
<keyword evidence="2 9" id="KW-0808">Transferase</keyword>
<dbReference type="Gene3D" id="3.40.50.620">
    <property type="entry name" value="HUPs"/>
    <property type="match status" value="1"/>
</dbReference>
<dbReference type="OrthoDB" id="9806661at2"/>
<comment type="catalytic activity">
    <reaction evidence="8 9">
        <text>(R)-4'-phosphopantetheine + ATP + H(+) = 3'-dephospho-CoA + diphosphate</text>
        <dbReference type="Rhea" id="RHEA:19801"/>
        <dbReference type="ChEBI" id="CHEBI:15378"/>
        <dbReference type="ChEBI" id="CHEBI:30616"/>
        <dbReference type="ChEBI" id="CHEBI:33019"/>
        <dbReference type="ChEBI" id="CHEBI:57328"/>
        <dbReference type="ChEBI" id="CHEBI:61723"/>
        <dbReference type="EC" id="2.7.7.3"/>
    </reaction>
</comment>
<dbReference type="NCBIfam" id="TIGR01510">
    <property type="entry name" value="coaD_prev_kdtB"/>
    <property type="match status" value="1"/>
</dbReference>
<evidence type="ECO:0000256" key="1">
    <source>
        <dbReference type="ARBA" id="ARBA00022490"/>
    </source>
</evidence>
<comment type="cofactor">
    <cofactor evidence="9">
        <name>Mg(2+)</name>
        <dbReference type="ChEBI" id="CHEBI:18420"/>
    </cofactor>
</comment>
<keyword evidence="4 9" id="KW-0547">Nucleotide-binding</keyword>
<evidence type="ECO:0000256" key="6">
    <source>
        <dbReference type="ARBA" id="ARBA00022842"/>
    </source>
</evidence>
<keyword evidence="5 9" id="KW-0067">ATP-binding</keyword>
<feature type="domain" description="Cytidyltransferase-like" evidence="10">
    <location>
        <begin position="4"/>
        <end position="136"/>
    </location>
</feature>
<comment type="similarity">
    <text evidence="9">Belongs to the bacterial CoaD family.</text>
</comment>
<comment type="subcellular location">
    <subcellularLocation>
        <location evidence="9">Cytoplasm</location>
    </subcellularLocation>
</comment>
<evidence type="ECO:0000313" key="12">
    <source>
        <dbReference type="Proteomes" id="UP000265800"/>
    </source>
</evidence>
<evidence type="ECO:0000256" key="4">
    <source>
        <dbReference type="ARBA" id="ARBA00022741"/>
    </source>
</evidence>
<feature type="binding site" evidence="9">
    <location>
        <position position="8"/>
    </location>
    <ligand>
        <name>substrate</name>
    </ligand>
</feature>
<feature type="binding site" evidence="9">
    <location>
        <position position="101"/>
    </location>
    <ligand>
        <name>ATP</name>
        <dbReference type="ChEBI" id="CHEBI:30616"/>
    </ligand>
</feature>
<dbReference type="PANTHER" id="PTHR21342:SF1">
    <property type="entry name" value="PHOSPHOPANTETHEINE ADENYLYLTRANSFERASE"/>
    <property type="match status" value="1"/>
</dbReference>
<dbReference type="SUPFAM" id="SSF52374">
    <property type="entry name" value="Nucleotidylyl transferase"/>
    <property type="match status" value="1"/>
</dbReference>
<sequence>MHVVYPGSFDPLHNGHFDVIQRASRLFERVTVAVLENPSKRGLWLFTPQERVEIIRRAVAEARLFNVEVDSFHGLLAEYMRRLGSRVIVKGLRAVSDYENELQMAHLNRQLGNRPETLFIMAATRWSFVSSTMVKEIARYGGDVSKLVPPATAEALRAKMLAAEG</sequence>
<evidence type="ECO:0000313" key="11">
    <source>
        <dbReference type="EMBL" id="RIH81582.1"/>
    </source>
</evidence>
<accession>A0A399EH44</accession>
<dbReference type="GO" id="GO:0015937">
    <property type="term" value="P:coenzyme A biosynthetic process"/>
    <property type="evidence" value="ECO:0007669"/>
    <property type="project" value="UniProtKB-UniRule"/>
</dbReference>
<dbReference type="PRINTS" id="PR01020">
    <property type="entry name" value="LPSBIOSNTHSS"/>
</dbReference>
<feature type="binding site" evidence="9">
    <location>
        <begin position="8"/>
        <end position="9"/>
    </location>
    <ligand>
        <name>ATP</name>
        <dbReference type="ChEBI" id="CHEBI:30616"/>
    </ligand>
</feature>
<dbReference type="UniPathway" id="UPA00241">
    <property type="reaction ID" value="UER00355"/>
</dbReference>
<evidence type="ECO:0000259" key="10">
    <source>
        <dbReference type="Pfam" id="PF01467"/>
    </source>
</evidence>
<gene>
    <name evidence="9 11" type="primary">coaD</name>
    <name evidence="11" type="ORF">Mlute_02757</name>
</gene>
<evidence type="ECO:0000256" key="7">
    <source>
        <dbReference type="ARBA" id="ARBA00022993"/>
    </source>
</evidence>
<keyword evidence="12" id="KW-1185">Reference proteome</keyword>
<evidence type="ECO:0000256" key="9">
    <source>
        <dbReference type="HAMAP-Rule" id="MF_00151"/>
    </source>
</evidence>
<dbReference type="EC" id="2.7.7.3" evidence="9"/>
<comment type="caution">
    <text evidence="11">The sequence shown here is derived from an EMBL/GenBank/DDBJ whole genome shotgun (WGS) entry which is preliminary data.</text>
</comment>
<dbReference type="GO" id="GO:0005737">
    <property type="term" value="C:cytoplasm"/>
    <property type="evidence" value="ECO:0007669"/>
    <property type="project" value="UniProtKB-SubCell"/>
</dbReference>
<keyword evidence="7 9" id="KW-0173">Coenzyme A biosynthesis</keyword>
<dbReference type="HAMAP" id="MF_00151">
    <property type="entry name" value="PPAT_bact"/>
    <property type="match status" value="1"/>
</dbReference>
<evidence type="ECO:0000256" key="3">
    <source>
        <dbReference type="ARBA" id="ARBA00022695"/>
    </source>
</evidence>
<organism evidence="11 12">
    <name type="scientific">Meiothermus luteus</name>
    <dbReference type="NCBI Taxonomy" id="2026184"/>
    <lineage>
        <taxon>Bacteria</taxon>
        <taxon>Thermotogati</taxon>
        <taxon>Deinococcota</taxon>
        <taxon>Deinococci</taxon>
        <taxon>Thermales</taxon>
        <taxon>Thermaceae</taxon>
        <taxon>Meiothermus</taxon>
    </lineage>
</organism>
<keyword evidence="6 9" id="KW-0460">Magnesium</keyword>
<feature type="binding site" evidence="9">
    <location>
        <position position="40"/>
    </location>
    <ligand>
        <name>substrate</name>
    </ligand>
</feature>
<dbReference type="InterPro" id="IPR014729">
    <property type="entry name" value="Rossmann-like_a/b/a_fold"/>
</dbReference>
<keyword evidence="1 9" id="KW-0963">Cytoplasm</keyword>
<dbReference type="CDD" id="cd02163">
    <property type="entry name" value="PPAT"/>
    <property type="match status" value="1"/>
</dbReference>